<evidence type="ECO:0000313" key="2">
    <source>
        <dbReference type="EMBL" id="MBR8689381.1"/>
    </source>
</evidence>
<organism evidence="2 4">
    <name type="scientific">Bacillus australimaris</name>
    <dbReference type="NCBI Taxonomy" id="1326968"/>
    <lineage>
        <taxon>Bacteria</taxon>
        <taxon>Bacillati</taxon>
        <taxon>Bacillota</taxon>
        <taxon>Bacilli</taxon>
        <taxon>Bacillales</taxon>
        <taxon>Bacillaceae</taxon>
        <taxon>Bacillus</taxon>
    </lineage>
</organism>
<dbReference type="RefSeq" id="WP_060698009.1">
    <property type="nucleotide sequence ID" value="NZ_JAGQFH010000008.1"/>
</dbReference>
<gene>
    <name evidence="1" type="ORF">AKG37_17680</name>
    <name evidence="2" type="ORF">KCQ59_06270</name>
</gene>
<reference evidence="1 3" key="1">
    <citation type="submission" date="2015-07" db="EMBL/GenBank/DDBJ databases">
        <title>Bacillus zhangzhouensis sp. nov. and Bacillus nanhaiticus sp. nov.</title>
        <authorList>
            <person name="Liu Y."/>
            <person name="Lai Q."/>
            <person name="Shao Z."/>
        </authorList>
    </citation>
    <scope>NUCLEOTIDE SEQUENCE [LARGE SCALE GENOMIC DNA]</scope>
    <source>
        <strain evidence="1 3">NH7I_1</strain>
    </source>
</reference>
<dbReference type="AlphaFoldDB" id="A0ABD4QGS0"/>
<name>A0ABD4QGS0_9BACI</name>
<dbReference type="EMBL" id="JAGQFH010000008">
    <property type="protein sequence ID" value="MBR8689381.1"/>
    <property type="molecule type" value="Genomic_DNA"/>
</dbReference>
<dbReference type="Proteomes" id="UP000050272">
    <property type="component" value="Unassembled WGS sequence"/>
</dbReference>
<dbReference type="EMBL" id="LGYN01000008">
    <property type="protein sequence ID" value="KPN14883.1"/>
    <property type="molecule type" value="Genomic_DNA"/>
</dbReference>
<accession>A0ABD4QGS0</accession>
<evidence type="ECO:0000313" key="1">
    <source>
        <dbReference type="EMBL" id="KPN14883.1"/>
    </source>
</evidence>
<dbReference type="Proteomes" id="UP000676804">
    <property type="component" value="Unassembled WGS sequence"/>
</dbReference>
<protein>
    <submittedName>
        <fullName evidence="2">Uncharacterized protein</fullName>
    </submittedName>
</protein>
<sequence length="145" mass="16451">MKNKIIITLTLILGVTFSTIGIVHVYAGEPTADYEDKKFNFRFLKGNPYDETYARMKYTKSYYYMRSTENNTSYEAWARSKGKDVSGGHYYTIKKNYKGKKLLYNLAVEKTFLGIGTPFVTIGAKKNAAGHANGVWSPDYDPKSP</sequence>
<reference evidence="2 4" key="2">
    <citation type="submission" date="2021-04" db="EMBL/GenBank/DDBJ databases">
        <title>Isolation of newly marine bacteria for enzymatic activity.</title>
        <authorList>
            <person name="Hadi W.A.M."/>
            <person name="Nair A.J.J."/>
            <person name="Edwin B.T."/>
        </authorList>
    </citation>
    <scope>NUCLEOTIDE SEQUENCE [LARGE SCALE GENOMIC DNA]</scope>
    <source>
        <strain evidence="2 4">B28A</strain>
    </source>
</reference>
<comment type="caution">
    <text evidence="2">The sequence shown here is derived from an EMBL/GenBank/DDBJ whole genome shotgun (WGS) entry which is preliminary data.</text>
</comment>
<keyword evidence="3" id="KW-1185">Reference proteome</keyword>
<proteinExistence type="predicted"/>
<evidence type="ECO:0000313" key="3">
    <source>
        <dbReference type="Proteomes" id="UP000050272"/>
    </source>
</evidence>
<evidence type="ECO:0000313" key="4">
    <source>
        <dbReference type="Proteomes" id="UP000676804"/>
    </source>
</evidence>